<reference evidence="2" key="1">
    <citation type="submission" date="2014-11" db="EMBL/GenBank/DDBJ databases">
        <authorList>
            <person name="Otto D Thomas"/>
            <person name="Naeem Raeece"/>
        </authorList>
    </citation>
    <scope>NUCLEOTIDE SEQUENCE</scope>
</reference>
<feature type="region of interest" description="Disordered" evidence="1">
    <location>
        <begin position="257"/>
        <end position="279"/>
    </location>
</feature>
<protein>
    <submittedName>
        <fullName evidence="2">Uncharacterized protein</fullName>
    </submittedName>
</protein>
<feature type="compositionally biased region" description="Basic residues" evidence="1">
    <location>
        <begin position="158"/>
        <end position="173"/>
    </location>
</feature>
<name>A0A0G4I259_9ALVE</name>
<dbReference type="VEuPathDB" id="CryptoDB:Cvel_1693"/>
<feature type="region of interest" description="Disordered" evidence="1">
    <location>
        <begin position="142"/>
        <end position="192"/>
    </location>
</feature>
<accession>A0A0G4I259</accession>
<sequence>MTGKGGKKVLSSVAAVVAESTVAFASCAAIKPGEVRLPPPSSVSASSRLPTLHRPRVWTGAGRHLPRGVRSHPPPLQFPLFCFRPPPVPPTSDGARRDVTPMAKKKRGRPTKAEAEAGERGREVVAGVCVRARGALVLDISRSSSDGANDKSPQVHGAFRKKKGKGGKGKKRVRFESSISNPPPTSSVFPAQTDPSPAVASLTRFHPVRESGWMNACSQGMFGGPFPSQCDEDDGDGISGLSEHHGGLRWIKKEVGEEERDGASSGGGDADLNGDGDDGKGGEEGFVKCGSCGGRKHGGFCFMCDKAGGRCDHLLPRPYLHQAVSRRVWTLHRPRVWTGAGRHLPRGVRSHPPPLQFSLFCFRPPSRSYIRWS</sequence>
<dbReference type="EMBL" id="CDMZ01004815">
    <property type="protein sequence ID" value="CEM50992.1"/>
    <property type="molecule type" value="Genomic_DNA"/>
</dbReference>
<evidence type="ECO:0000313" key="2">
    <source>
        <dbReference type="EMBL" id="CEM50992.1"/>
    </source>
</evidence>
<evidence type="ECO:0000256" key="1">
    <source>
        <dbReference type="SAM" id="MobiDB-lite"/>
    </source>
</evidence>
<dbReference type="AlphaFoldDB" id="A0A0G4I259"/>
<feature type="region of interest" description="Disordered" evidence="1">
    <location>
        <begin position="87"/>
        <end position="119"/>
    </location>
</feature>
<organism evidence="2">
    <name type="scientific">Chromera velia CCMP2878</name>
    <dbReference type="NCBI Taxonomy" id="1169474"/>
    <lineage>
        <taxon>Eukaryota</taxon>
        <taxon>Sar</taxon>
        <taxon>Alveolata</taxon>
        <taxon>Colpodellida</taxon>
        <taxon>Chromeraceae</taxon>
        <taxon>Chromera</taxon>
    </lineage>
</organism>
<gene>
    <name evidence="2" type="ORF">Cvel_1693</name>
</gene>
<proteinExistence type="predicted"/>